<dbReference type="InterPro" id="IPR027417">
    <property type="entry name" value="P-loop_NTPase"/>
</dbReference>
<comment type="caution">
    <text evidence="3">The sequence shown here is derived from an EMBL/GenBank/DDBJ whole genome shotgun (WGS) entry which is preliminary data.</text>
</comment>
<feature type="transmembrane region" description="Helical" evidence="1">
    <location>
        <begin position="36"/>
        <end position="53"/>
    </location>
</feature>
<dbReference type="Gene3D" id="3.40.50.300">
    <property type="entry name" value="P-loop containing nucleotide triphosphate hydrolases"/>
    <property type="match status" value="1"/>
</dbReference>
<feature type="transmembrane region" description="Helical" evidence="1">
    <location>
        <begin position="65"/>
        <end position="85"/>
    </location>
</feature>
<keyword evidence="4" id="KW-1185">Reference proteome</keyword>
<evidence type="ECO:0000256" key="1">
    <source>
        <dbReference type="SAM" id="Phobius"/>
    </source>
</evidence>
<evidence type="ECO:0000313" key="3">
    <source>
        <dbReference type="EMBL" id="NGN99117.1"/>
    </source>
</evidence>
<feature type="transmembrane region" description="Helical" evidence="1">
    <location>
        <begin position="114"/>
        <end position="131"/>
    </location>
</feature>
<dbReference type="Proteomes" id="UP000473008">
    <property type="component" value="Unassembled WGS sequence"/>
</dbReference>
<dbReference type="SUPFAM" id="SSF52540">
    <property type="entry name" value="P-loop containing nucleoside triphosphate hydrolases"/>
    <property type="match status" value="1"/>
</dbReference>
<organism evidence="3 4">
    <name type="scientific">Grimontia sedimenti</name>
    <dbReference type="NCBI Taxonomy" id="2711294"/>
    <lineage>
        <taxon>Bacteria</taxon>
        <taxon>Pseudomonadati</taxon>
        <taxon>Pseudomonadota</taxon>
        <taxon>Gammaproteobacteria</taxon>
        <taxon>Vibrionales</taxon>
        <taxon>Vibrionaceae</taxon>
        <taxon>Grimontia</taxon>
    </lineage>
</organism>
<dbReference type="InterPro" id="IPR007111">
    <property type="entry name" value="NACHT_NTPase"/>
</dbReference>
<accession>A0A6M1RSY3</accession>
<protein>
    <submittedName>
        <fullName evidence="3">NACHT domain-containing protein</fullName>
    </submittedName>
</protein>
<keyword evidence="1" id="KW-1133">Transmembrane helix</keyword>
<dbReference type="PROSITE" id="PS50837">
    <property type="entry name" value="NACHT"/>
    <property type="match status" value="1"/>
</dbReference>
<feature type="transmembrane region" description="Helical" evidence="1">
    <location>
        <begin position="12"/>
        <end position="30"/>
    </location>
</feature>
<evidence type="ECO:0000313" key="4">
    <source>
        <dbReference type="Proteomes" id="UP000473008"/>
    </source>
</evidence>
<reference evidence="3 4" key="1">
    <citation type="submission" date="2020-02" db="EMBL/GenBank/DDBJ databases">
        <title>The draft genome of Grimontia sedimenta sp. nov., isolated from benthic sediments near coral reefs south of Kuwait.</title>
        <authorList>
            <person name="Mahmoud H.M."/>
            <person name="Jose L."/>
            <person name="Eapen S."/>
        </authorList>
    </citation>
    <scope>NUCLEOTIDE SEQUENCE [LARGE SCALE GENOMIC DNA]</scope>
    <source>
        <strain evidence="3 4">S25</strain>
    </source>
</reference>
<feature type="domain" description="NACHT" evidence="2">
    <location>
        <begin position="213"/>
        <end position="351"/>
    </location>
</feature>
<dbReference type="EMBL" id="JAALDL010000012">
    <property type="protein sequence ID" value="NGN99117.1"/>
    <property type="molecule type" value="Genomic_DNA"/>
</dbReference>
<proteinExistence type="predicted"/>
<dbReference type="AlphaFoldDB" id="A0A6M1RSY3"/>
<feature type="transmembrane region" description="Helical" evidence="1">
    <location>
        <begin position="808"/>
        <end position="829"/>
    </location>
</feature>
<evidence type="ECO:0000259" key="2">
    <source>
        <dbReference type="PROSITE" id="PS50837"/>
    </source>
</evidence>
<name>A0A6M1RSY3_9GAMM</name>
<keyword evidence="1" id="KW-0472">Membrane</keyword>
<dbReference type="RefSeq" id="WP_165015845.1">
    <property type="nucleotide sequence ID" value="NZ_JAALDL010000012.1"/>
</dbReference>
<keyword evidence="1" id="KW-0812">Transmembrane</keyword>
<sequence length="840" mass="96783">MLGNLESKYKGFILVFFIMMIGYLSISISGKTIDTVLYSTFSLLALWIGRPLWLPSGHGKNKVRMYSLFIAFTTIIASQSPSITIRANNTIHEYLSPYLPDYILDFTYGNTPTPVLFFTMLTILIVNYFMLDNKIMGEASDSFNSTIPELDFKERLKYAIEALEEDIKSINKQTNWTGSLFTNLDAEVYIRTRRGKKKKASDLLKAMKAKSGRAFLVLGHPGAGKSIALRKLAQDLLRQAISANKIPIYINLKEWNDTNWSNEILPTESELYEFVKENIARRDRELGIFVDKYFDRLYDRRNFFFIFDSFDEIPQVMNTHNDSILIDALSEVLFKFIKDNKGKPTGILASRHFRKPTNKFEASREIEIRPFNESQVTSTLKKMGNDSKAIISQIFTTRSDLYLTAKNPFMASMLAKYIENHNSLPNSQLEMFSSFIDDSLDSSKRKLIELSITRDEIKIISKQIARIMFSDYGLEAPIKNLKEDIKDPKIDAAIECLKYSRIVRASNVDDGRISFVHRRFCEYFVVADLLEKDLDLPFSHIPKDSQGRDALVLYCEVASVEKAKSIAEKCWNVIKNDNYEGSLEAIHCIRFLRDAFKNRLDCIANIQHEIEYFIYQELEKDNPPYWTKLIIELLCLTSENVKDKCVIRSLGINDFWISQTALEACRSLPKLSKELEWNVGQNLRSLSDWRFFSNLSSYYFSFGISEAFSRIKNYIRIRTATSSILVITFFLYTIKEPKEGLFILTNLLAITCIAFIVSFLSKNIAKKKKIEEYEVSNQRSGNADFIAIEKDGHDLSDIVSIIIKVAKISILISPLMFYFLDFITMLYSIDLSDKLKNEKI</sequence>
<gene>
    <name evidence="3" type="ORF">G5S52_16110</name>
</gene>
<dbReference type="Pfam" id="PF05729">
    <property type="entry name" value="NACHT"/>
    <property type="match status" value="1"/>
</dbReference>
<feature type="transmembrane region" description="Helical" evidence="1">
    <location>
        <begin position="740"/>
        <end position="760"/>
    </location>
</feature>
<feature type="transmembrane region" description="Helical" evidence="1">
    <location>
        <begin position="715"/>
        <end position="734"/>
    </location>
</feature>